<reference evidence="2" key="1">
    <citation type="journal article" date="2020" name="Stud. Mycol.">
        <title>101 Dothideomycetes genomes: a test case for predicting lifestyles and emergence of pathogens.</title>
        <authorList>
            <person name="Haridas S."/>
            <person name="Albert R."/>
            <person name="Binder M."/>
            <person name="Bloem J."/>
            <person name="Labutti K."/>
            <person name="Salamov A."/>
            <person name="Andreopoulos B."/>
            <person name="Baker S."/>
            <person name="Barry K."/>
            <person name="Bills G."/>
            <person name="Bluhm B."/>
            <person name="Cannon C."/>
            <person name="Castanera R."/>
            <person name="Culley D."/>
            <person name="Daum C."/>
            <person name="Ezra D."/>
            <person name="Gonzalez J."/>
            <person name="Henrissat B."/>
            <person name="Kuo A."/>
            <person name="Liang C."/>
            <person name="Lipzen A."/>
            <person name="Lutzoni F."/>
            <person name="Magnuson J."/>
            <person name="Mondo S."/>
            <person name="Nolan M."/>
            <person name="Ohm R."/>
            <person name="Pangilinan J."/>
            <person name="Park H.-J."/>
            <person name="Ramirez L."/>
            <person name="Alfaro M."/>
            <person name="Sun H."/>
            <person name="Tritt A."/>
            <person name="Yoshinaga Y."/>
            <person name="Zwiers L.-H."/>
            <person name="Turgeon B."/>
            <person name="Goodwin S."/>
            <person name="Spatafora J."/>
            <person name="Crous P."/>
            <person name="Grigoriev I."/>
        </authorList>
    </citation>
    <scope>NUCLEOTIDE SEQUENCE</scope>
    <source>
        <strain evidence="2">CBS 121739</strain>
    </source>
</reference>
<dbReference type="AlphaFoldDB" id="A0A6A6VT89"/>
<dbReference type="EMBL" id="ML996615">
    <property type="protein sequence ID" value="KAF2752491.1"/>
    <property type="molecule type" value="Genomic_DNA"/>
</dbReference>
<evidence type="ECO:0000313" key="3">
    <source>
        <dbReference type="Proteomes" id="UP000799437"/>
    </source>
</evidence>
<dbReference type="RefSeq" id="XP_033594949.1">
    <property type="nucleotide sequence ID" value="XM_033740764.1"/>
</dbReference>
<sequence>MRSKRVRPKARTIHEEKALNKETLTRRCGLRFKELGVAGTVYISCKMRSPWPWERMTDEAFKFMRSVVEKELAKLDLPETKDSLGPLTSAFWGIDTASQESLNSMPNHSLTRVREPNSSRRLEATGDSFDLNLTTSPGTVSSSANSSRASPSTEPLTAPDVEEILQPDISAAVSSCALPQGLRGDTVWRDDTAVDGFHSVSSFETIALNPAEDAVNLPGTTDDPESASLERSGSGNNDHSQVNGDTDVDGSTSLFPEHAYCSSNTRAPQRQSRLKRLNPLEPHYHSVHNFNHPMPGSIHSGLKRLRTNANGTCSVSKESFTNTYILPTQLLPIYDLTYQLQLSIQRKVPDTAESILFAMKGDTSALKRLFGEGLASPVEVSSSRELSLLGVLGALRRKVELSYCSVSSHGVQCAC</sequence>
<feature type="compositionally biased region" description="Polar residues" evidence="1">
    <location>
        <begin position="131"/>
        <end position="140"/>
    </location>
</feature>
<evidence type="ECO:0000256" key="1">
    <source>
        <dbReference type="SAM" id="MobiDB-lite"/>
    </source>
</evidence>
<feature type="compositionally biased region" description="Low complexity" evidence="1">
    <location>
        <begin position="141"/>
        <end position="152"/>
    </location>
</feature>
<feature type="region of interest" description="Disordered" evidence="1">
    <location>
        <begin position="125"/>
        <end position="157"/>
    </location>
</feature>
<accession>A0A6A6VT89</accession>
<protein>
    <submittedName>
        <fullName evidence="2">Uncharacterized protein</fullName>
    </submittedName>
</protein>
<gene>
    <name evidence="2" type="ORF">EJ05DRAFT_321466</name>
</gene>
<evidence type="ECO:0000313" key="2">
    <source>
        <dbReference type="EMBL" id="KAF2752491.1"/>
    </source>
</evidence>
<keyword evidence="3" id="KW-1185">Reference proteome</keyword>
<feature type="compositionally biased region" description="Polar residues" evidence="1">
    <location>
        <begin position="261"/>
        <end position="271"/>
    </location>
</feature>
<name>A0A6A6VT89_9PEZI</name>
<proteinExistence type="predicted"/>
<feature type="region of interest" description="Disordered" evidence="1">
    <location>
        <begin position="211"/>
        <end position="272"/>
    </location>
</feature>
<organism evidence="2 3">
    <name type="scientific">Pseudovirgaria hyperparasitica</name>
    <dbReference type="NCBI Taxonomy" id="470096"/>
    <lineage>
        <taxon>Eukaryota</taxon>
        <taxon>Fungi</taxon>
        <taxon>Dikarya</taxon>
        <taxon>Ascomycota</taxon>
        <taxon>Pezizomycotina</taxon>
        <taxon>Dothideomycetes</taxon>
        <taxon>Dothideomycetes incertae sedis</taxon>
        <taxon>Acrospermales</taxon>
        <taxon>Acrospermaceae</taxon>
        <taxon>Pseudovirgaria</taxon>
    </lineage>
</organism>
<dbReference type="GeneID" id="54481818"/>
<dbReference type="Proteomes" id="UP000799437">
    <property type="component" value="Unassembled WGS sequence"/>
</dbReference>
<feature type="compositionally biased region" description="Polar residues" evidence="1">
    <location>
        <begin position="229"/>
        <end position="254"/>
    </location>
</feature>